<dbReference type="Proteomes" id="UP000198727">
    <property type="component" value="Unassembled WGS sequence"/>
</dbReference>
<proteinExistence type="inferred from homology"/>
<dbReference type="OrthoDB" id="8417725at2"/>
<dbReference type="RefSeq" id="WP_092535685.1">
    <property type="nucleotide sequence ID" value="NZ_FOWW01000011.1"/>
</dbReference>
<organism evidence="3 4">
    <name type="scientific">Amycolatopsis arida</name>
    <dbReference type="NCBI Taxonomy" id="587909"/>
    <lineage>
        <taxon>Bacteria</taxon>
        <taxon>Bacillati</taxon>
        <taxon>Actinomycetota</taxon>
        <taxon>Actinomycetes</taxon>
        <taxon>Pseudonocardiales</taxon>
        <taxon>Pseudonocardiaceae</taxon>
        <taxon>Amycolatopsis</taxon>
    </lineage>
</organism>
<feature type="domain" description="Activator of Hsp90 ATPase homologue 1/2-like C-terminal" evidence="2">
    <location>
        <begin position="23"/>
        <end position="142"/>
    </location>
</feature>
<dbReference type="AlphaFoldDB" id="A0A1I6A9P4"/>
<accession>A0A1I6A9P4</accession>
<name>A0A1I6A9P4_9PSEU</name>
<gene>
    <name evidence="3" type="ORF">SAMN05421810_111206</name>
</gene>
<dbReference type="InterPro" id="IPR023393">
    <property type="entry name" value="START-like_dom_sf"/>
</dbReference>
<evidence type="ECO:0000259" key="2">
    <source>
        <dbReference type="Pfam" id="PF08327"/>
    </source>
</evidence>
<protein>
    <submittedName>
        <fullName evidence="3">Uncharacterized conserved protein YndB, AHSA1/START domain</fullName>
    </submittedName>
</protein>
<keyword evidence="4" id="KW-1185">Reference proteome</keyword>
<dbReference type="SUPFAM" id="SSF55961">
    <property type="entry name" value="Bet v1-like"/>
    <property type="match status" value="1"/>
</dbReference>
<comment type="similarity">
    <text evidence="1">Belongs to the AHA1 family.</text>
</comment>
<evidence type="ECO:0000256" key="1">
    <source>
        <dbReference type="ARBA" id="ARBA00006817"/>
    </source>
</evidence>
<dbReference type="STRING" id="587909.SAMN05421810_111206"/>
<evidence type="ECO:0000313" key="4">
    <source>
        <dbReference type="Proteomes" id="UP000198727"/>
    </source>
</evidence>
<evidence type="ECO:0000313" key="3">
    <source>
        <dbReference type="EMBL" id="SFQ65441.1"/>
    </source>
</evidence>
<sequence length="272" mass="28605">MSDAESPDPSTRFRNNEIEVPGTPDAVWRTIATGPGHAAWLFPADIEPGEGGAVVIHREPYGHDVTAVVTAWEPPRRFAYDEPVEPATGPLTTEFLVEAKRGGHCVVRVVCGFRDGGDGWEDLVEGAAEGWRMSLTVLRAYLRHFAGRPVANLDASVDLGLAAPDRARAAAVLLGSLGLAGLAPGDAFRTAAGAPDLAGTAEHVSEGYVLLRAAEPCPGLYAISCFPMADGAPLSANVLARLYGAPAGAAAREQATWRTWLAGFRRELDLGG</sequence>
<dbReference type="Pfam" id="PF08327">
    <property type="entry name" value="AHSA1"/>
    <property type="match status" value="1"/>
</dbReference>
<dbReference type="CDD" id="cd07814">
    <property type="entry name" value="SRPBCC_CalC_Aha1-like"/>
    <property type="match status" value="1"/>
</dbReference>
<dbReference type="EMBL" id="FOWW01000011">
    <property type="protein sequence ID" value="SFQ65441.1"/>
    <property type="molecule type" value="Genomic_DNA"/>
</dbReference>
<dbReference type="Gene3D" id="3.30.530.20">
    <property type="match status" value="1"/>
</dbReference>
<reference evidence="4" key="1">
    <citation type="submission" date="2016-10" db="EMBL/GenBank/DDBJ databases">
        <authorList>
            <person name="Varghese N."/>
            <person name="Submissions S."/>
        </authorList>
    </citation>
    <scope>NUCLEOTIDE SEQUENCE [LARGE SCALE GENOMIC DNA]</scope>
    <source>
        <strain evidence="4">CGMCC 4.5579</strain>
    </source>
</reference>
<dbReference type="InterPro" id="IPR013538">
    <property type="entry name" value="ASHA1/2-like_C"/>
</dbReference>